<dbReference type="EMBL" id="MU858135">
    <property type="protein sequence ID" value="KAK4212043.1"/>
    <property type="molecule type" value="Genomic_DNA"/>
</dbReference>
<dbReference type="PANTHER" id="PTHR43157:SF22">
    <property type="entry name" value="SHORT-CHAIN DEHYDROGENASE_REDUCTASE PHMF"/>
    <property type="match status" value="1"/>
</dbReference>
<proteinExistence type="predicted"/>
<dbReference type="InterPro" id="IPR002347">
    <property type="entry name" value="SDR_fam"/>
</dbReference>
<sequence length="343" mass="36968">MSSISALWHAKNNPPLDPTHLSFRDKAVLVTGANSGLGHAAAIKYAKQGANPLILAVRTAEKGETAKQAIITETNCSPDIFVILTLDLASFDSVRDFVARLDNLVPKGLHVAQLAAGVATWGFEKSTAGYEISVQVNVLSAALLAVLLLPILQRARAGTNTAGEDGFVPHLSFVNSVASMEVTKDELEKAGVLPVSASKTSLVEWINDENKFDNQRQYFLVKLAAWFVVQGLVERNQTLEAGQRVVINASDPGLCKTGMLRSFPAVVRAIMAVKYWILGRSVEEGARTMVSATGLGTESIGKLWRNDGYSELSELTESEDGRELGRKTWDGVMGILRAGGYLQ</sequence>
<organism evidence="2 3">
    <name type="scientific">Rhypophila decipiens</name>
    <dbReference type="NCBI Taxonomy" id="261697"/>
    <lineage>
        <taxon>Eukaryota</taxon>
        <taxon>Fungi</taxon>
        <taxon>Dikarya</taxon>
        <taxon>Ascomycota</taxon>
        <taxon>Pezizomycotina</taxon>
        <taxon>Sordariomycetes</taxon>
        <taxon>Sordariomycetidae</taxon>
        <taxon>Sordariales</taxon>
        <taxon>Naviculisporaceae</taxon>
        <taxon>Rhypophila</taxon>
    </lineage>
</organism>
<dbReference type="InterPro" id="IPR036291">
    <property type="entry name" value="NAD(P)-bd_dom_sf"/>
</dbReference>
<dbReference type="Proteomes" id="UP001301769">
    <property type="component" value="Unassembled WGS sequence"/>
</dbReference>
<comment type="caution">
    <text evidence="2">The sequence shown here is derived from an EMBL/GenBank/DDBJ whole genome shotgun (WGS) entry which is preliminary data.</text>
</comment>
<evidence type="ECO:0000313" key="2">
    <source>
        <dbReference type="EMBL" id="KAK4212043.1"/>
    </source>
</evidence>
<protein>
    <submittedName>
        <fullName evidence="2">Retinol dehydrogenase 14</fullName>
    </submittedName>
</protein>
<dbReference type="PRINTS" id="PR00081">
    <property type="entry name" value="GDHRDH"/>
</dbReference>
<evidence type="ECO:0000313" key="3">
    <source>
        <dbReference type="Proteomes" id="UP001301769"/>
    </source>
</evidence>
<reference evidence="2" key="1">
    <citation type="journal article" date="2023" name="Mol. Phylogenet. Evol.">
        <title>Genome-scale phylogeny and comparative genomics of the fungal order Sordariales.</title>
        <authorList>
            <person name="Hensen N."/>
            <person name="Bonometti L."/>
            <person name="Westerberg I."/>
            <person name="Brannstrom I.O."/>
            <person name="Guillou S."/>
            <person name="Cros-Aarteil S."/>
            <person name="Calhoun S."/>
            <person name="Haridas S."/>
            <person name="Kuo A."/>
            <person name="Mondo S."/>
            <person name="Pangilinan J."/>
            <person name="Riley R."/>
            <person name="LaButti K."/>
            <person name="Andreopoulos B."/>
            <person name="Lipzen A."/>
            <person name="Chen C."/>
            <person name="Yan M."/>
            <person name="Daum C."/>
            <person name="Ng V."/>
            <person name="Clum A."/>
            <person name="Steindorff A."/>
            <person name="Ohm R.A."/>
            <person name="Martin F."/>
            <person name="Silar P."/>
            <person name="Natvig D.O."/>
            <person name="Lalanne C."/>
            <person name="Gautier V."/>
            <person name="Ament-Velasquez S.L."/>
            <person name="Kruys A."/>
            <person name="Hutchinson M.I."/>
            <person name="Powell A.J."/>
            <person name="Barry K."/>
            <person name="Miller A.N."/>
            <person name="Grigoriev I.V."/>
            <person name="Debuchy R."/>
            <person name="Gladieux P."/>
            <person name="Hiltunen Thoren M."/>
            <person name="Johannesson H."/>
        </authorList>
    </citation>
    <scope>NUCLEOTIDE SEQUENCE</scope>
    <source>
        <strain evidence="2">PSN293</strain>
    </source>
</reference>
<evidence type="ECO:0000256" key="1">
    <source>
        <dbReference type="ARBA" id="ARBA00023002"/>
    </source>
</evidence>
<gene>
    <name evidence="2" type="ORF">QBC37DRAFT_425685</name>
</gene>
<accession>A0AAN6Y3K9</accession>
<name>A0AAN6Y3K9_9PEZI</name>
<dbReference type="Pfam" id="PF00106">
    <property type="entry name" value="adh_short"/>
    <property type="match status" value="1"/>
</dbReference>
<dbReference type="PANTHER" id="PTHR43157">
    <property type="entry name" value="PHOSPHATIDYLINOSITOL-GLYCAN BIOSYNTHESIS CLASS F PROTEIN-RELATED"/>
    <property type="match status" value="1"/>
</dbReference>
<dbReference type="SUPFAM" id="SSF51735">
    <property type="entry name" value="NAD(P)-binding Rossmann-fold domains"/>
    <property type="match status" value="1"/>
</dbReference>
<dbReference type="Gene3D" id="3.40.50.720">
    <property type="entry name" value="NAD(P)-binding Rossmann-like Domain"/>
    <property type="match status" value="1"/>
</dbReference>
<keyword evidence="1" id="KW-0560">Oxidoreductase</keyword>
<keyword evidence="3" id="KW-1185">Reference proteome</keyword>
<dbReference type="AlphaFoldDB" id="A0AAN6Y3K9"/>
<reference evidence="2" key="2">
    <citation type="submission" date="2023-05" db="EMBL/GenBank/DDBJ databases">
        <authorList>
            <consortium name="Lawrence Berkeley National Laboratory"/>
            <person name="Steindorff A."/>
            <person name="Hensen N."/>
            <person name="Bonometti L."/>
            <person name="Westerberg I."/>
            <person name="Brannstrom I.O."/>
            <person name="Guillou S."/>
            <person name="Cros-Aarteil S."/>
            <person name="Calhoun S."/>
            <person name="Haridas S."/>
            <person name="Kuo A."/>
            <person name="Mondo S."/>
            <person name="Pangilinan J."/>
            <person name="Riley R."/>
            <person name="Labutti K."/>
            <person name="Andreopoulos B."/>
            <person name="Lipzen A."/>
            <person name="Chen C."/>
            <person name="Yanf M."/>
            <person name="Daum C."/>
            <person name="Ng V."/>
            <person name="Clum A."/>
            <person name="Ohm R."/>
            <person name="Martin F."/>
            <person name="Silar P."/>
            <person name="Natvig D."/>
            <person name="Lalanne C."/>
            <person name="Gautier V."/>
            <person name="Ament-Velasquez S.L."/>
            <person name="Kruys A."/>
            <person name="Hutchinson M.I."/>
            <person name="Powell A.J."/>
            <person name="Barry K."/>
            <person name="Miller A.N."/>
            <person name="Grigoriev I.V."/>
            <person name="Debuchy R."/>
            <person name="Gladieux P."/>
            <person name="Thoren M.H."/>
            <person name="Johannesson H."/>
        </authorList>
    </citation>
    <scope>NUCLEOTIDE SEQUENCE</scope>
    <source>
        <strain evidence="2">PSN293</strain>
    </source>
</reference>
<dbReference type="GO" id="GO:0016491">
    <property type="term" value="F:oxidoreductase activity"/>
    <property type="evidence" value="ECO:0007669"/>
    <property type="project" value="UniProtKB-KW"/>
</dbReference>